<protein>
    <submittedName>
        <fullName evidence="2">Uncharacterized protein</fullName>
    </submittedName>
</protein>
<dbReference type="AlphaFoldDB" id="A0A916PAY3"/>
<proteinExistence type="predicted"/>
<reference evidence="3" key="1">
    <citation type="submission" date="2015-03" db="EMBL/GenBank/DDBJ databases">
        <authorList>
            <consortium name="Pathogen Informatics"/>
        </authorList>
    </citation>
    <scope>NUCLEOTIDE SEQUENCE [LARGE SCALE GENOMIC DNA]</scope>
    <source>
        <strain evidence="3">N09902308</strain>
    </source>
</reference>
<feature type="region of interest" description="Disordered" evidence="1">
    <location>
        <begin position="73"/>
        <end position="100"/>
    </location>
</feature>
<dbReference type="EMBL" id="CSBK01000380">
    <property type="protein sequence ID" value="COX32908.1"/>
    <property type="molecule type" value="Genomic_DNA"/>
</dbReference>
<comment type="caution">
    <text evidence="2">The sequence shown here is derived from an EMBL/GenBank/DDBJ whole genome shotgun (WGS) entry which is preliminary data.</text>
</comment>
<evidence type="ECO:0000313" key="3">
    <source>
        <dbReference type="Proteomes" id="UP000039021"/>
    </source>
</evidence>
<organism evidence="2 3">
    <name type="scientific">Mycobacterium tuberculosis</name>
    <dbReference type="NCBI Taxonomy" id="1773"/>
    <lineage>
        <taxon>Bacteria</taxon>
        <taxon>Bacillati</taxon>
        <taxon>Actinomycetota</taxon>
        <taxon>Actinomycetes</taxon>
        <taxon>Mycobacteriales</taxon>
        <taxon>Mycobacteriaceae</taxon>
        <taxon>Mycobacterium</taxon>
        <taxon>Mycobacterium tuberculosis complex</taxon>
    </lineage>
</organism>
<dbReference type="Proteomes" id="UP000039021">
    <property type="component" value="Unassembled WGS sequence"/>
</dbReference>
<evidence type="ECO:0000256" key="1">
    <source>
        <dbReference type="SAM" id="MobiDB-lite"/>
    </source>
</evidence>
<feature type="region of interest" description="Disordered" evidence="1">
    <location>
        <begin position="1"/>
        <end position="51"/>
    </location>
</feature>
<gene>
    <name evidence="2" type="ORF">ERS007739_01090</name>
</gene>
<evidence type="ECO:0000313" key="2">
    <source>
        <dbReference type="EMBL" id="COX32908.1"/>
    </source>
</evidence>
<feature type="compositionally biased region" description="Low complexity" evidence="1">
    <location>
        <begin position="78"/>
        <end position="88"/>
    </location>
</feature>
<accession>A0A916PAY3</accession>
<name>A0A916PAY3_MYCTX</name>
<sequence>MLRAAARRPINGPNAARISSNSTRKSGPSLRTSASTTAGWVSPSGSRTTLPLPCRTSIRPICCSRARPWRSEVRLTPSRSARSRSGGRVEPGGKTPSRMASAIVVAIRSSTRCRSGG</sequence>
<feature type="compositionally biased region" description="Polar residues" evidence="1">
    <location>
        <begin position="17"/>
        <end position="49"/>
    </location>
</feature>